<dbReference type="Pfam" id="PF09015">
    <property type="entry name" value="NgoMIV_restric"/>
    <property type="match status" value="1"/>
</dbReference>
<evidence type="ECO:0000313" key="2">
    <source>
        <dbReference type="Proteomes" id="UP000612956"/>
    </source>
</evidence>
<sequence length="151" mass="16799">MAASDEAIESNPNLRVTLGTDYLINPDMHVGLANTPTKTDRLWMHAALVCEWTIRSDRVEDIRHENSNMIRHGRGCLPHLVTVTAERLPARLASIARGTGEVDATYQICYDAMAYAIKETGTSEQKDTWAEVTGQARLLDYADLAEALVVW</sequence>
<dbReference type="GO" id="GO:0009036">
    <property type="term" value="F:type II site-specific deoxyribonuclease activity"/>
    <property type="evidence" value="ECO:0007669"/>
    <property type="project" value="InterPro"/>
</dbReference>
<dbReference type="AlphaFoldDB" id="A0A917QC61"/>
<protein>
    <submittedName>
        <fullName evidence="1">Uncharacterized protein</fullName>
    </submittedName>
</protein>
<comment type="caution">
    <text evidence="1">The sequence shown here is derived from an EMBL/GenBank/DDBJ whole genome shotgun (WGS) entry which is preliminary data.</text>
</comment>
<dbReference type="InterPro" id="IPR011335">
    <property type="entry name" value="Restrct_endonuc-II-like"/>
</dbReference>
<keyword evidence="2" id="KW-1185">Reference proteome</keyword>
<organism evidence="1 2">
    <name type="scientific">Nocardia camponoti</name>
    <dbReference type="NCBI Taxonomy" id="1616106"/>
    <lineage>
        <taxon>Bacteria</taxon>
        <taxon>Bacillati</taxon>
        <taxon>Actinomycetota</taxon>
        <taxon>Actinomycetes</taxon>
        <taxon>Mycobacteriales</taxon>
        <taxon>Nocardiaceae</taxon>
        <taxon>Nocardia</taxon>
    </lineage>
</organism>
<reference evidence="1" key="1">
    <citation type="journal article" date="2014" name="Int. J. Syst. Evol. Microbiol.">
        <title>Complete genome sequence of Corynebacterium casei LMG S-19264T (=DSM 44701T), isolated from a smear-ripened cheese.</title>
        <authorList>
            <consortium name="US DOE Joint Genome Institute (JGI-PGF)"/>
            <person name="Walter F."/>
            <person name="Albersmeier A."/>
            <person name="Kalinowski J."/>
            <person name="Ruckert C."/>
        </authorList>
    </citation>
    <scope>NUCLEOTIDE SEQUENCE</scope>
    <source>
        <strain evidence="1">CGMCC 4.7278</strain>
    </source>
</reference>
<dbReference type="InterPro" id="IPR015105">
    <property type="entry name" value="NgoMIV"/>
</dbReference>
<evidence type="ECO:0000313" key="1">
    <source>
        <dbReference type="EMBL" id="GGK43381.1"/>
    </source>
</evidence>
<dbReference type="EMBL" id="BMMW01000001">
    <property type="protein sequence ID" value="GGK43381.1"/>
    <property type="molecule type" value="Genomic_DNA"/>
</dbReference>
<dbReference type="Gene3D" id="3.40.50.10010">
    <property type="entry name" value="Type-2 restriction enzyme NgoMIV"/>
    <property type="match status" value="1"/>
</dbReference>
<dbReference type="Proteomes" id="UP000612956">
    <property type="component" value="Unassembled WGS sequence"/>
</dbReference>
<dbReference type="InterPro" id="IPR037083">
    <property type="entry name" value="NgoMIV_sf"/>
</dbReference>
<name>A0A917QC61_9NOCA</name>
<dbReference type="GO" id="GO:0009307">
    <property type="term" value="P:DNA restriction-modification system"/>
    <property type="evidence" value="ECO:0007669"/>
    <property type="project" value="InterPro"/>
</dbReference>
<dbReference type="SUPFAM" id="SSF52980">
    <property type="entry name" value="Restriction endonuclease-like"/>
    <property type="match status" value="1"/>
</dbReference>
<reference evidence="1" key="2">
    <citation type="submission" date="2020-09" db="EMBL/GenBank/DDBJ databases">
        <authorList>
            <person name="Sun Q."/>
            <person name="Zhou Y."/>
        </authorList>
    </citation>
    <scope>NUCLEOTIDE SEQUENCE</scope>
    <source>
        <strain evidence="1">CGMCC 4.7278</strain>
    </source>
</reference>
<proteinExistence type="predicted"/>
<accession>A0A917QC61</accession>
<gene>
    <name evidence="1" type="ORF">GCM10011591_13780</name>
</gene>